<dbReference type="PANTHER" id="PTHR24347">
    <property type="entry name" value="SERINE/THREONINE-PROTEIN KINASE"/>
    <property type="match status" value="1"/>
</dbReference>
<dbReference type="SMART" id="SM00220">
    <property type="entry name" value="S_TKc"/>
    <property type="match status" value="1"/>
</dbReference>
<keyword evidence="4" id="KW-0418">Kinase</keyword>
<dbReference type="InterPro" id="IPR000719">
    <property type="entry name" value="Prot_kinase_dom"/>
</dbReference>
<evidence type="ECO:0000259" key="6">
    <source>
        <dbReference type="PROSITE" id="PS50011"/>
    </source>
</evidence>
<feature type="compositionally biased region" description="Low complexity" evidence="5">
    <location>
        <begin position="364"/>
        <end position="376"/>
    </location>
</feature>
<keyword evidence="1 3" id="KW-0547">Nucleotide-binding</keyword>
<dbReference type="AlphaFoldDB" id="A0A8K0XKI3"/>
<keyword evidence="4" id="KW-0723">Serine/threonine-protein kinase</keyword>
<comment type="caution">
    <text evidence="7">The sequence shown here is derived from an EMBL/GenBank/DDBJ whole genome shotgun (WGS) entry which is preliminary data.</text>
</comment>
<dbReference type="InterPro" id="IPR008271">
    <property type="entry name" value="Ser/Thr_kinase_AS"/>
</dbReference>
<keyword evidence="2 3" id="KW-0067">ATP-binding</keyword>
<organism evidence="7 8">
    <name type="scientific">Cristinia sonorae</name>
    <dbReference type="NCBI Taxonomy" id="1940300"/>
    <lineage>
        <taxon>Eukaryota</taxon>
        <taxon>Fungi</taxon>
        <taxon>Dikarya</taxon>
        <taxon>Basidiomycota</taxon>
        <taxon>Agaricomycotina</taxon>
        <taxon>Agaricomycetes</taxon>
        <taxon>Agaricomycetidae</taxon>
        <taxon>Agaricales</taxon>
        <taxon>Pleurotineae</taxon>
        <taxon>Stephanosporaceae</taxon>
        <taxon>Cristinia</taxon>
    </lineage>
</organism>
<dbReference type="EMBL" id="JAEVFJ010000053">
    <property type="protein sequence ID" value="KAH8080717.1"/>
    <property type="molecule type" value="Genomic_DNA"/>
</dbReference>
<dbReference type="FunFam" id="1.10.510.10:FF:000571">
    <property type="entry name" value="Maternal embryonic leucine zipper kinase"/>
    <property type="match status" value="1"/>
</dbReference>
<evidence type="ECO:0000256" key="4">
    <source>
        <dbReference type="RuleBase" id="RU000304"/>
    </source>
</evidence>
<reference evidence="7" key="1">
    <citation type="journal article" date="2021" name="New Phytol.">
        <title>Evolutionary innovations through gain and loss of genes in the ectomycorrhizal Boletales.</title>
        <authorList>
            <person name="Wu G."/>
            <person name="Miyauchi S."/>
            <person name="Morin E."/>
            <person name="Kuo A."/>
            <person name="Drula E."/>
            <person name="Varga T."/>
            <person name="Kohler A."/>
            <person name="Feng B."/>
            <person name="Cao Y."/>
            <person name="Lipzen A."/>
            <person name="Daum C."/>
            <person name="Hundley H."/>
            <person name="Pangilinan J."/>
            <person name="Johnson J."/>
            <person name="Barry K."/>
            <person name="LaButti K."/>
            <person name="Ng V."/>
            <person name="Ahrendt S."/>
            <person name="Min B."/>
            <person name="Choi I.G."/>
            <person name="Park H."/>
            <person name="Plett J.M."/>
            <person name="Magnuson J."/>
            <person name="Spatafora J.W."/>
            <person name="Nagy L.G."/>
            <person name="Henrissat B."/>
            <person name="Grigoriev I.V."/>
            <person name="Yang Z.L."/>
            <person name="Xu J."/>
            <person name="Martin F.M."/>
        </authorList>
    </citation>
    <scope>NUCLEOTIDE SEQUENCE</scope>
    <source>
        <strain evidence="7">KKN 215</strain>
    </source>
</reference>
<dbReference type="CDD" id="cd05117">
    <property type="entry name" value="STKc_CAMK"/>
    <property type="match status" value="1"/>
</dbReference>
<accession>A0A8K0XKI3</accession>
<evidence type="ECO:0000256" key="5">
    <source>
        <dbReference type="SAM" id="MobiDB-lite"/>
    </source>
</evidence>
<dbReference type="PROSITE" id="PS50011">
    <property type="entry name" value="PROTEIN_KINASE_DOM"/>
    <property type="match status" value="1"/>
</dbReference>
<dbReference type="GO" id="GO:0005524">
    <property type="term" value="F:ATP binding"/>
    <property type="evidence" value="ECO:0007669"/>
    <property type="project" value="UniProtKB-UniRule"/>
</dbReference>
<keyword evidence="4" id="KW-0808">Transferase</keyword>
<dbReference type="PROSITE" id="PS00107">
    <property type="entry name" value="PROTEIN_KINASE_ATP"/>
    <property type="match status" value="1"/>
</dbReference>
<feature type="compositionally biased region" description="Basic and acidic residues" evidence="5">
    <location>
        <begin position="339"/>
        <end position="353"/>
    </location>
</feature>
<dbReference type="GO" id="GO:0004674">
    <property type="term" value="F:protein serine/threonine kinase activity"/>
    <property type="evidence" value="ECO:0007669"/>
    <property type="project" value="UniProtKB-KW"/>
</dbReference>
<feature type="domain" description="Protein kinase" evidence="6">
    <location>
        <begin position="11"/>
        <end position="272"/>
    </location>
</feature>
<dbReference type="OrthoDB" id="40902at2759"/>
<evidence type="ECO:0000256" key="1">
    <source>
        <dbReference type="ARBA" id="ARBA00022741"/>
    </source>
</evidence>
<dbReference type="FunFam" id="3.30.200.20:FF:000153">
    <property type="entry name" value="Calcium/calmodulin-dependent protein kinase type I"/>
    <property type="match status" value="1"/>
</dbReference>
<evidence type="ECO:0000313" key="8">
    <source>
        <dbReference type="Proteomes" id="UP000813824"/>
    </source>
</evidence>
<sequence>MPTPATVPCQYRTGKTLGSGTYAIVKEAVHIKTGKYYACKVINKKLMEGREYMVRNEIAVLKKVSQGHRNIVTLHDYFETAHNLYLVFDLCTGGELFDRICAKGNYYENDAADLVRTVFRAVQWIHDNHIVHRDLKPENLIFRSKKEDADIMIADFGLSRVMEEEQFQLLTEICGTPGYMAPEIFKKSGHGKPVDVWAMGVITYFLLCGYTPFDRDTQQLEMEAILAGDYKFEPEEYWMNVSDVARDFVRQCLTIDPLKRPTAEQMLKHKWLSDASPHFVENESGTPMDLLPYIKERFDAKKTWRKAVFSITAVKRMANARSTQLSAAAQALAPHLERYKEESEKESIDEDRNVVQYGDGEPAGGNSAPSSPAVPSHSQEDAQSAHLSHALKAMSIDKSDA</sequence>
<name>A0A8K0XKI3_9AGAR</name>
<evidence type="ECO:0000313" key="7">
    <source>
        <dbReference type="EMBL" id="KAH8080717.1"/>
    </source>
</evidence>
<evidence type="ECO:0000256" key="2">
    <source>
        <dbReference type="ARBA" id="ARBA00022840"/>
    </source>
</evidence>
<dbReference type="Proteomes" id="UP000813824">
    <property type="component" value="Unassembled WGS sequence"/>
</dbReference>
<feature type="binding site" evidence="3">
    <location>
        <position position="40"/>
    </location>
    <ligand>
        <name>ATP</name>
        <dbReference type="ChEBI" id="CHEBI:30616"/>
    </ligand>
</feature>
<dbReference type="Gene3D" id="3.30.200.20">
    <property type="entry name" value="Phosphorylase Kinase, domain 1"/>
    <property type="match status" value="1"/>
</dbReference>
<feature type="region of interest" description="Disordered" evidence="5">
    <location>
        <begin position="339"/>
        <end position="401"/>
    </location>
</feature>
<dbReference type="InterPro" id="IPR011009">
    <property type="entry name" value="Kinase-like_dom_sf"/>
</dbReference>
<evidence type="ECO:0000256" key="3">
    <source>
        <dbReference type="PROSITE-ProRule" id="PRU10141"/>
    </source>
</evidence>
<dbReference type="PROSITE" id="PS00108">
    <property type="entry name" value="PROTEIN_KINASE_ST"/>
    <property type="match status" value="1"/>
</dbReference>
<dbReference type="Gene3D" id="1.10.510.10">
    <property type="entry name" value="Transferase(Phosphotransferase) domain 1"/>
    <property type="match status" value="1"/>
</dbReference>
<comment type="similarity">
    <text evidence="4">Belongs to the protein kinase superfamily.</text>
</comment>
<dbReference type="Pfam" id="PF00069">
    <property type="entry name" value="Pkinase"/>
    <property type="match status" value="1"/>
</dbReference>
<keyword evidence="8" id="KW-1185">Reference proteome</keyword>
<proteinExistence type="inferred from homology"/>
<dbReference type="InterPro" id="IPR017441">
    <property type="entry name" value="Protein_kinase_ATP_BS"/>
</dbReference>
<dbReference type="SUPFAM" id="SSF56112">
    <property type="entry name" value="Protein kinase-like (PK-like)"/>
    <property type="match status" value="1"/>
</dbReference>
<protein>
    <submittedName>
        <fullName evidence="7">Pkinase-domain-containing protein</fullName>
    </submittedName>
</protein>
<gene>
    <name evidence="7" type="ORF">BXZ70DRAFT_1050049</name>
</gene>